<dbReference type="Proteomes" id="UP000054805">
    <property type="component" value="Unassembled WGS sequence"/>
</dbReference>
<reference evidence="1 2" key="1">
    <citation type="submission" date="2015-01" db="EMBL/GenBank/DDBJ databases">
        <title>Evolution of Trichinella species and genotypes.</title>
        <authorList>
            <person name="Korhonen P.K."/>
            <person name="Edoardo P."/>
            <person name="Giuseppe L.R."/>
            <person name="Gasser R.B."/>
        </authorList>
    </citation>
    <scope>NUCLEOTIDE SEQUENCE [LARGE SCALE GENOMIC DNA]</scope>
    <source>
        <strain evidence="1">ISS588</strain>
    </source>
</reference>
<dbReference type="EMBL" id="JYDS01002315">
    <property type="protein sequence ID" value="KRY97567.1"/>
    <property type="molecule type" value="Genomic_DNA"/>
</dbReference>
<gene>
    <name evidence="1" type="ORF">T4B_7055</name>
</gene>
<comment type="caution">
    <text evidence="1">The sequence shown here is derived from an EMBL/GenBank/DDBJ whole genome shotgun (WGS) entry which is preliminary data.</text>
</comment>
<evidence type="ECO:0000313" key="1">
    <source>
        <dbReference type="EMBL" id="KRY97567.1"/>
    </source>
</evidence>
<dbReference type="AlphaFoldDB" id="A0A0V1GH27"/>
<sequence>LVLQQYSVGENLKFQYAREEAAKTLVYHILQRIAVFVNSDECFIHQW</sequence>
<proteinExistence type="predicted"/>
<feature type="non-terminal residue" evidence="1">
    <location>
        <position position="1"/>
    </location>
</feature>
<name>A0A0V1GH27_TRIPS</name>
<accession>A0A0V1GH27</accession>
<protein>
    <submittedName>
        <fullName evidence="1">Uncharacterized protein</fullName>
    </submittedName>
</protein>
<evidence type="ECO:0000313" key="2">
    <source>
        <dbReference type="Proteomes" id="UP000054805"/>
    </source>
</evidence>
<organism evidence="1 2">
    <name type="scientific">Trichinella pseudospiralis</name>
    <name type="common">Parasitic roundworm</name>
    <dbReference type="NCBI Taxonomy" id="6337"/>
    <lineage>
        <taxon>Eukaryota</taxon>
        <taxon>Metazoa</taxon>
        <taxon>Ecdysozoa</taxon>
        <taxon>Nematoda</taxon>
        <taxon>Enoplea</taxon>
        <taxon>Dorylaimia</taxon>
        <taxon>Trichinellida</taxon>
        <taxon>Trichinellidae</taxon>
        <taxon>Trichinella</taxon>
    </lineage>
</organism>
<keyword evidence="2" id="KW-1185">Reference proteome</keyword>